<dbReference type="AlphaFoldDB" id="A0A0D0C0J4"/>
<dbReference type="Pfam" id="PF03184">
    <property type="entry name" value="DDE_1"/>
    <property type="match status" value="1"/>
</dbReference>
<gene>
    <name evidence="3" type="ORF">GYMLUDRAFT_252387</name>
</gene>
<feature type="domain" description="DDE-1" evidence="2">
    <location>
        <begin position="176"/>
        <end position="259"/>
    </location>
</feature>
<dbReference type="Proteomes" id="UP000053593">
    <property type="component" value="Unassembled WGS sequence"/>
</dbReference>
<reference evidence="3 4" key="1">
    <citation type="submission" date="2014-04" db="EMBL/GenBank/DDBJ databases">
        <title>Evolutionary Origins and Diversification of the Mycorrhizal Mutualists.</title>
        <authorList>
            <consortium name="DOE Joint Genome Institute"/>
            <consortium name="Mycorrhizal Genomics Consortium"/>
            <person name="Kohler A."/>
            <person name="Kuo A."/>
            <person name="Nagy L.G."/>
            <person name="Floudas D."/>
            <person name="Copeland A."/>
            <person name="Barry K.W."/>
            <person name="Cichocki N."/>
            <person name="Veneault-Fourrey C."/>
            <person name="LaButti K."/>
            <person name="Lindquist E.A."/>
            <person name="Lipzen A."/>
            <person name="Lundell T."/>
            <person name="Morin E."/>
            <person name="Murat C."/>
            <person name="Riley R."/>
            <person name="Ohm R."/>
            <person name="Sun H."/>
            <person name="Tunlid A."/>
            <person name="Henrissat B."/>
            <person name="Grigoriev I.V."/>
            <person name="Hibbett D.S."/>
            <person name="Martin F."/>
        </authorList>
    </citation>
    <scope>NUCLEOTIDE SEQUENCE [LARGE SCALE GENOMIC DNA]</scope>
    <source>
        <strain evidence="3 4">FD-317 M1</strain>
    </source>
</reference>
<dbReference type="InterPro" id="IPR004875">
    <property type="entry name" value="DDE_SF_endonuclease_dom"/>
</dbReference>
<feature type="region of interest" description="Disordered" evidence="1">
    <location>
        <begin position="1"/>
        <end position="20"/>
    </location>
</feature>
<evidence type="ECO:0000256" key="1">
    <source>
        <dbReference type="SAM" id="MobiDB-lite"/>
    </source>
</evidence>
<sequence>MTKSSKAHSPKKGTNTIDDTTEAHLNKARQEWMQGGRHKRVTLPKKKAHGGQALLTGAEKDTLIEWVHAILKAKEKQVNEKTVSKTWIHSFLKEYDETVKLARGHGLNTRCAQAFNFPTVHHHFKLFLEVLKENGIPWENVYIQLGGGCHNSQEKFFYSRRDKMMYKQKGDSLELVTIIDCVCADGTASIKPAFVFAGTTKFAEWFEVDNNILVANSENGWTDNEIGFEWFKETFVPQAQVQNHPGKLILLIYNGHQSHT</sequence>
<dbReference type="GO" id="GO:0003676">
    <property type="term" value="F:nucleic acid binding"/>
    <property type="evidence" value="ECO:0007669"/>
    <property type="project" value="InterPro"/>
</dbReference>
<name>A0A0D0C0J4_9AGAR</name>
<dbReference type="EMBL" id="KN834873">
    <property type="protein sequence ID" value="KIK51107.1"/>
    <property type="molecule type" value="Genomic_DNA"/>
</dbReference>
<dbReference type="OrthoDB" id="3265672at2759"/>
<evidence type="ECO:0000259" key="2">
    <source>
        <dbReference type="Pfam" id="PF03184"/>
    </source>
</evidence>
<evidence type="ECO:0000313" key="4">
    <source>
        <dbReference type="Proteomes" id="UP000053593"/>
    </source>
</evidence>
<dbReference type="HOGENOM" id="CLU_013929_2_0_1"/>
<feature type="compositionally biased region" description="Basic residues" evidence="1">
    <location>
        <begin position="1"/>
        <end position="11"/>
    </location>
</feature>
<evidence type="ECO:0000313" key="3">
    <source>
        <dbReference type="EMBL" id="KIK51107.1"/>
    </source>
</evidence>
<keyword evidence="4" id="KW-1185">Reference proteome</keyword>
<accession>A0A0D0C0J4</accession>
<organism evidence="3 4">
    <name type="scientific">Collybiopsis luxurians FD-317 M1</name>
    <dbReference type="NCBI Taxonomy" id="944289"/>
    <lineage>
        <taxon>Eukaryota</taxon>
        <taxon>Fungi</taxon>
        <taxon>Dikarya</taxon>
        <taxon>Basidiomycota</taxon>
        <taxon>Agaricomycotina</taxon>
        <taxon>Agaricomycetes</taxon>
        <taxon>Agaricomycetidae</taxon>
        <taxon>Agaricales</taxon>
        <taxon>Marasmiineae</taxon>
        <taxon>Omphalotaceae</taxon>
        <taxon>Collybiopsis</taxon>
        <taxon>Collybiopsis luxurians</taxon>
    </lineage>
</organism>
<proteinExistence type="predicted"/>
<protein>
    <recommendedName>
        <fullName evidence="2">DDE-1 domain-containing protein</fullName>
    </recommendedName>
</protein>